<name>Q0V3S5_PHANO</name>
<dbReference type="HOGENOM" id="CLU_2590560_0_0_1"/>
<evidence type="ECO:0000313" key="3">
    <source>
        <dbReference type="Proteomes" id="UP000001055"/>
    </source>
</evidence>
<dbReference type="Proteomes" id="UP000001055">
    <property type="component" value="Unassembled WGS sequence"/>
</dbReference>
<feature type="region of interest" description="Disordered" evidence="1">
    <location>
        <begin position="1"/>
        <end position="80"/>
    </location>
</feature>
<dbReference type="AlphaFoldDB" id="Q0V3S5"/>
<dbReference type="KEGG" id="pno:SNOG_01339"/>
<dbReference type="GeneID" id="5968826"/>
<organism evidence="2 3">
    <name type="scientific">Phaeosphaeria nodorum (strain SN15 / ATCC MYA-4574 / FGSC 10173)</name>
    <name type="common">Glume blotch fungus</name>
    <name type="synonym">Parastagonospora nodorum</name>
    <dbReference type="NCBI Taxonomy" id="321614"/>
    <lineage>
        <taxon>Eukaryota</taxon>
        <taxon>Fungi</taxon>
        <taxon>Dikarya</taxon>
        <taxon>Ascomycota</taxon>
        <taxon>Pezizomycotina</taxon>
        <taxon>Dothideomycetes</taxon>
        <taxon>Pleosporomycetidae</taxon>
        <taxon>Pleosporales</taxon>
        <taxon>Pleosporineae</taxon>
        <taxon>Phaeosphaeriaceae</taxon>
        <taxon>Parastagonospora</taxon>
    </lineage>
</organism>
<reference evidence="3" key="1">
    <citation type="journal article" date="2007" name="Plant Cell">
        <title>Dothideomycete-plant interactions illuminated by genome sequencing and EST analysis of the wheat pathogen Stagonospora nodorum.</title>
        <authorList>
            <person name="Hane J.K."/>
            <person name="Lowe R.G."/>
            <person name="Solomon P.S."/>
            <person name="Tan K.C."/>
            <person name="Schoch C.L."/>
            <person name="Spatafora J.W."/>
            <person name="Crous P.W."/>
            <person name="Kodira C."/>
            <person name="Birren B.W."/>
            <person name="Galagan J.E."/>
            <person name="Torriani S.F."/>
            <person name="McDonald B.A."/>
            <person name="Oliver R.P."/>
        </authorList>
    </citation>
    <scope>NUCLEOTIDE SEQUENCE [LARGE SCALE GENOMIC DNA]</scope>
    <source>
        <strain evidence="3">SN15 / ATCC MYA-4574 / FGSC 10173</strain>
    </source>
</reference>
<dbReference type="RefSeq" id="XP_001791981.1">
    <property type="nucleotide sequence ID" value="XM_001791929.1"/>
</dbReference>
<protein>
    <submittedName>
        <fullName evidence="2">Uncharacterized protein</fullName>
    </submittedName>
</protein>
<proteinExistence type="predicted"/>
<gene>
    <name evidence="2" type="ORF">SNOG_01339</name>
</gene>
<dbReference type="InParanoid" id="Q0V3S5"/>
<feature type="compositionally biased region" description="Polar residues" evidence="1">
    <location>
        <begin position="1"/>
        <end position="45"/>
    </location>
</feature>
<evidence type="ECO:0000313" key="2">
    <source>
        <dbReference type="EMBL" id="EAT90988.1"/>
    </source>
</evidence>
<evidence type="ECO:0000256" key="1">
    <source>
        <dbReference type="SAM" id="MobiDB-lite"/>
    </source>
</evidence>
<accession>Q0V3S5</accession>
<dbReference type="EMBL" id="CH445326">
    <property type="protein sequence ID" value="EAT90988.1"/>
    <property type="molecule type" value="Genomic_DNA"/>
</dbReference>
<sequence length="80" mass="8850">MPAMNTSRNRSTLHVASTTPYNRLINPSHSQNPTSQSPLPTNFAQYLSRPHGPPRSHPQSPKHDSRISRLIAAPVSRAND</sequence>